<name>A0ABT7QVN7_9BACT</name>
<keyword evidence="5 8" id="KW-0406">Ion transport</keyword>
<evidence type="ECO:0000256" key="3">
    <source>
        <dbReference type="ARBA" id="ARBA00022692"/>
    </source>
</evidence>
<evidence type="ECO:0000256" key="7">
    <source>
        <dbReference type="ARBA" id="ARBA00023211"/>
    </source>
</evidence>
<dbReference type="PANTHER" id="PTHR35529">
    <property type="entry name" value="MANGANESE EFFLUX PUMP MNTP-RELATED"/>
    <property type="match status" value="1"/>
</dbReference>
<keyword evidence="10" id="KW-1185">Reference proteome</keyword>
<comment type="similarity">
    <text evidence="8">Belongs to the MntP (TC 9.B.29) family.</text>
</comment>
<evidence type="ECO:0000313" key="10">
    <source>
        <dbReference type="Proteomes" id="UP001169069"/>
    </source>
</evidence>
<reference evidence="9" key="1">
    <citation type="submission" date="2023-01" db="EMBL/GenBank/DDBJ databases">
        <title>Sulfurovum sp. zt1-1 genome assembly.</title>
        <authorList>
            <person name="Wang J."/>
        </authorList>
    </citation>
    <scope>NUCLEOTIDE SEQUENCE</scope>
    <source>
        <strain evidence="9">Zt1-1</strain>
    </source>
</reference>
<accession>A0ABT7QVN7</accession>
<evidence type="ECO:0000256" key="2">
    <source>
        <dbReference type="ARBA" id="ARBA00022475"/>
    </source>
</evidence>
<dbReference type="InterPro" id="IPR022929">
    <property type="entry name" value="Put_MntP"/>
</dbReference>
<sequence>MIELLILAVALSMDAFAVSLGLGAKQLTVDNKKLAMKVGLFFGFFQGFMPLIGYLAGIGLTSIIESIDHWVAFVLLALIGSKMVYESFGEPVEEEISVITNKVLLLLAIATSIDAMAAGFTLTLMETSIAISIVVITLTTFVFSYVGVLLGAHGGAFLESKAELLGGIVLIGIGLKILIEHTLLN</sequence>
<evidence type="ECO:0000256" key="1">
    <source>
        <dbReference type="ARBA" id="ARBA00022448"/>
    </source>
</evidence>
<dbReference type="RefSeq" id="WP_289412181.1">
    <property type="nucleotide sequence ID" value="NZ_JAQIBD010000001.1"/>
</dbReference>
<evidence type="ECO:0000256" key="6">
    <source>
        <dbReference type="ARBA" id="ARBA00023136"/>
    </source>
</evidence>
<evidence type="ECO:0000256" key="4">
    <source>
        <dbReference type="ARBA" id="ARBA00022989"/>
    </source>
</evidence>
<organism evidence="9 10">
    <name type="scientific">Sulfurovum zhangzhouensis</name>
    <dbReference type="NCBI Taxonomy" id="3019067"/>
    <lineage>
        <taxon>Bacteria</taxon>
        <taxon>Pseudomonadati</taxon>
        <taxon>Campylobacterota</taxon>
        <taxon>Epsilonproteobacteria</taxon>
        <taxon>Campylobacterales</taxon>
        <taxon>Sulfurovaceae</taxon>
        <taxon>Sulfurovum</taxon>
    </lineage>
</organism>
<protein>
    <recommendedName>
        <fullName evidence="8">Putative manganese efflux pump MntP</fullName>
    </recommendedName>
</protein>
<keyword evidence="6 8" id="KW-0472">Membrane</keyword>
<comment type="subcellular location">
    <subcellularLocation>
        <location evidence="8">Cell membrane</location>
        <topology evidence="8">Multi-pass membrane protein</topology>
    </subcellularLocation>
</comment>
<dbReference type="EMBL" id="JAQIBD010000001">
    <property type="protein sequence ID" value="MDM5270905.1"/>
    <property type="molecule type" value="Genomic_DNA"/>
</dbReference>
<evidence type="ECO:0000313" key="9">
    <source>
        <dbReference type="EMBL" id="MDM5270905.1"/>
    </source>
</evidence>
<dbReference type="InterPro" id="IPR003810">
    <property type="entry name" value="Mntp/YtaF"/>
</dbReference>
<comment type="function">
    <text evidence="8">Probably functions as a manganese efflux pump.</text>
</comment>
<dbReference type="PANTHER" id="PTHR35529:SF1">
    <property type="entry name" value="MANGANESE EFFLUX PUMP MNTP-RELATED"/>
    <property type="match status" value="1"/>
</dbReference>
<dbReference type="HAMAP" id="MF_01521">
    <property type="entry name" value="MntP_pump"/>
    <property type="match status" value="1"/>
</dbReference>
<feature type="transmembrane region" description="Helical" evidence="8">
    <location>
        <begin position="39"/>
        <end position="60"/>
    </location>
</feature>
<keyword evidence="2 8" id="KW-1003">Cell membrane</keyword>
<dbReference type="Proteomes" id="UP001169069">
    <property type="component" value="Unassembled WGS sequence"/>
</dbReference>
<keyword evidence="4 8" id="KW-1133">Transmembrane helix</keyword>
<comment type="caution">
    <text evidence="9">The sequence shown here is derived from an EMBL/GenBank/DDBJ whole genome shotgun (WGS) entry which is preliminary data.</text>
</comment>
<evidence type="ECO:0000256" key="8">
    <source>
        <dbReference type="HAMAP-Rule" id="MF_01521"/>
    </source>
</evidence>
<keyword evidence="3 8" id="KW-0812">Transmembrane</keyword>
<dbReference type="Pfam" id="PF02659">
    <property type="entry name" value="Mntp"/>
    <property type="match status" value="1"/>
</dbReference>
<proteinExistence type="inferred from homology"/>
<keyword evidence="1 8" id="KW-0813">Transport</keyword>
<feature type="transmembrane region" description="Helical" evidence="8">
    <location>
        <begin position="67"/>
        <end position="85"/>
    </location>
</feature>
<feature type="transmembrane region" description="Helical" evidence="8">
    <location>
        <begin position="164"/>
        <end position="184"/>
    </location>
</feature>
<gene>
    <name evidence="8" type="primary">mntP</name>
    <name evidence="9" type="ORF">PGH07_01790</name>
</gene>
<evidence type="ECO:0000256" key="5">
    <source>
        <dbReference type="ARBA" id="ARBA00023065"/>
    </source>
</evidence>
<feature type="transmembrane region" description="Helical" evidence="8">
    <location>
        <begin position="105"/>
        <end position="124"/>
    </location>
</feature>
<feature type="transmembrane region" description="Helical" evidence="8">
    <location>
        <begin position="131"/>
        <end position="152"/>
    </location>
</feature>
<keyword evidence="7 8" id="KW-0464">Manganese</keyword>